<organism evidence="1 2">
    <name type="scientific">Dreissena polymorpha</name>
    <name type="common">Zebra mussel</name>
    <name type="synonym">Mytilus polymorpha</name>
    <dbReference type="NCBI Taxonomy" id="45954"/>
    <lineage>
        <taxon>Eukaryota</taxon>
        <taxon>Metazoa</taxon>
        <taxon>Spiralia</taxon>
        <taxon>Lophotrochozoa</taxon>
        <taxon>Mollusca</taxon>
        <taxon>Bivalvia</taxon>
        <taxon>Autobranchia</taxon>
        <taxon>Heteroconchia</taxon>
        <taxon>Euheterodonta</taxon>
        <taxon>Imparidentia</taxon>
        <taxon>Neoheterodontei</taxon>
        <taxon>Myida</taxon>
        <taxon>Dreissenoidea</taxon>
        <taxon>Dreissenidae</taxon>
        <taxon>Dreissena</taxon>
    </lineage>
</organism>
<dbReference type="AlphaFoldDB" id="A0A9D4N2C2"/>
<reference evidence="1" key="2">
    <citation type="submission" date="2020-11" db="EMBL/GenBank/DDBJ databases">
        <authorList>
            <person name="McCartney M.A."/>
            <person name="Auch B."/>
            <person name="Kono T."/>
            <person name="Mallez S."/>
            <person name="Becker A."/>
            <person name="Gohl D.M."/>
            <person name="Silverstein K.A.T."/>
            <person name="Koren S."/>
            <person name="Bechman K.B."/>
            <person name="Herman A."/>
            <person name="Abrahante J.E."/>
            <person name="Garbe J."/>
        </authorList>
    </citation>
    <scope>NUCLEOTIDE SEQUENCE</scope>
    <source>
        <strain evidence="1">Duluth1</strain>
        <tissue evidence="1">Whole animal</tissue>
    </source>
</reference>
<dbReference type="EMBL" id="JAIWYP010000001">
    <property type="protein sequence ID" value="KAH3887795.1"/>
    <property type="molecule type" value="Genomic_DNA"/>
</dbReference>
<dbReference type="Gene3D" id="1.10.10.60">
    <property type="entry name" value="Homeodomain-like"/>
    <property type="match status" value="1"/>
</dbReference>
<evidence type="ECO:0000313" key="2">
    <source>
        <dbReference type="Proteomes" id="UP000828390"/>
    </source>
</evidence>
<reference evidence="1" key="1">
    <citation type="journal article" date="2019" name="bioRxiv">
        <title>The Genome of the Zebra Mussel, Dreissena polymorpha: A Resource for Invasive Species Research.</title>
        <authorList>
            <person name="McCartney M.A."/>
            <person name="Auch B."/>
            <person name="Kono T."/>
            <person name="Mallez S."/>
            <person name="Zhang Y."/>
            <person name="Obille A."/>
            <person name="Becker A."/>
            <person name="Abrahante J.E."/>
            <person name="Garbe J."/>
            <person name="Badalamenti J.P."/>
            <person name="Herman A."/>
            <person name="Mangelson H."/>
            <person name="Liachko I."/>
            <person name="Sullivan S."/>
            <person name="Sone E.D."/>
            <person name="Koren S."/>
            <person name="Silverstein K.A.T."/>
            <person name="Beckman K.B."/>
            <person name="Gohl D.M."/>
        </authorList>
    </citation>
    <scope>NUCLEOTIDE SEQUENCE</scope>
    <source>
        <strain evidence="1">Duluth1</strain>
        <tissue evidence="1">Whole animal</tissue>
    </source>
</reference>
<sequence>MKDLEQYTFDMMIAAYKTLTENHMKVDRAAVMFAVPRQTFRDSVLNKVNIKVKWGKDSFHSGSGDQENIDN</sequence>
<dbReference type="InterPro" id="IPR009057">
    <property type="entry name" value="Homeodomain-like_sf"/>
</dbReference>
<evidence type="ECO:0000313" key="1">
    <source>
        <dbReference type="EMBL" id="KAH3887795.1"/>
    </source>
</evidence>
<dbReference type="SUPFAM" id="SSF46689">
    <property type="entry name" value="Homeodomain-like"/>
    <property type="match status" value="1"/>
</dbReference>
<accession>A0A9D4N2C2</accession>
<comment type="caution">
    <text evidence="1">The sequence shown here is derived from an EMBL/GenBank/DDBJ whole genome shotgun (WGS) entry which is preliminary data.</text>
</comment>
<name>A0A9D4N2C2_DREPO</name>
<protein>
    <submittedName>
        <fullName evidence="1">Uncharacterized protein</fullName>
    </submittedName>
</protein>
<keyword evidence="2" id="KW-1185">Reference proteome</keyword>
<gene>
    <name evidence="1" type="ORF">DPMN_011817</name>
</gene>
<proteinExistence type="predicted"/>
<dbReference type="Proteomes" id="UP000828390">
    <property type="component" value="Unassembled WGS sequence"/>
</dbReference>